<reference evidence="2 3" key="1">
    <citation type="submission" date="2023-07" db="EMBL/GenBank/DDBJ databases">
        <title>Genomic Encyclopedia of Type Strains, Phase IV (KMG-IV): sequencing the most valuable type-strain genomes for metagenomic binning, comparative biology and taxonomic classification.</title>
        <authorList>
            <person name="Goeker M."/>
        </authorList>
    </citation>
    <scope>NUCLEOTIDE SEQUENCE [LARGE SCALE GENOMIC DNA]</scope>
    <source>
        <strain evidence="2 3">DSM 27594</strain>
    </source>
</reference>
<organism evidence="2 3">
    <name type="scientific">Neobacillus ginsengisoli</name>
    <dbReference type="NCBI Taxonomy" id="904295"/>
    <lineage>
        <taxon>Bacteria</taxon>
        <taxon>Bacillati</taxon>
        <taxon>Bacillota</taxon>
        <taxon>Bacilli</taxon>
        <taxon>Bacillales</taxon>
        <taxon>Bacillaceae</taxon>
        <taxon>Neobacillus</taxon>
    </lineage>
</organism>
<protein>
    <submittedName>
        <fullName evidence="2">Na+/alanine symporter</fullName>
    </submittedName>
</protein>
<keyword evidence="1" id="KW-0472">Membrane</keyword>
<gene>
    <name evidence="2" type="ORF">J2S10_005312</name>
</gene>
<keyword evidence="1" id="KW-1133">Transmembrane helix</keyword>
<dbReference type="InterPro" id="IPR004761">
    <property type="entry name" value="Spore_GerAB"/>
</dbReference>
<feature type="transmembrane region" description="Helical" evidence="1">
    <location>
        <begin position="12"/>
        <end position="30"/>
    </location>
</feature>
<dbReference type="EMBL" id="JAUSTW010000016">
    <property type="protein sequence ID" value="MDQ0202083.1"/>
    <property type="molecule type" value="Genomic_DNA"/>
</dbReference>
<evidence type="ECO:0000313" key="2">
    <source>
        <dbReference type="EMBL" id="MDQ0202083.1"/>
    </source>
</evidence>
<evidence type="ECO:0000256" key="1">
    <source>
        <dbReference type="SAM" id="Phobius"/>
    </source>
</evidence>
<dbReference type="Proteomes" id="UP001224122">
    <property type="component" value="Unassembled WGS sequence"/>
</dbReference>
<sequence length="69" mass="7543">MGGPSAPFLPGTPTWIILRVFMIAISYALYSGMEVIARLAEIILPVILILFLIEIILILGSNITDIEQS</sequence>
<name>A0ABT9Y2Q1_9BACI</name>
<dbReference type="RefSeq" id="WP_307413953.1">
    <property type="nucleotide sequence ID" value="NZ_JAUSTW010000016.1"/>
</dbReference>
<accession>A0ABT9Y2Q1</accession>
<dbReference type="Pfam" id="PF03845">
    <property type="entry name" value="Spore_permease"/>
    <property type="match status" value="1"/>
</dbReference>
<feature type="transmembrane region" description="Helical" evidence="1">
    <location>
        <begin position="42"/>
        <end position="63"/>
    </location>
</feature>
<proteinExistence type="predicted"/>
<keyword evidence="3" id="KW-1185">Reference proteome</keyword>
<evidence type="ECO:0000313" key="3">
    <source>
        <dbReference type="Proteomes" id="UP001224122"/>
    </source>
</evidence>
<comment type="caution">
    <text evidence="2">The sequence shown here is derived from an EMBL/GenBank/DDBJ whole genome shotgun (WGS) entry which is preliminary data.</text>
</comment>
<keyword evidence="1" id="KW-0812">Transmembrane</keyword>